<dbReference type="PANTHER" id="PTHR43792">
    <property type="entry name" value="GNAT FAMILY, PUTATIVE (AFU_ORTHOLOGUE AFUA_3G00765)-RELATED-RELATED"/>
    <property type="match status" value="1"/>
</dbReference>
<dbReference type="PROSITE" id="PS51186">
    <property type="entry name" value="GNAT"/>
    <property type="match status" value="1"/>
</dbReference>
<dbReference type="EMBL" id="BMLB01000003">
    <property type="protein sequence ID" value="GGK70681.1"/>
    <property type="molecule type" value="Genomic_DNA"/>
</dbReference>
<evidence type="ECO:0000259" key="2">
    <source>
        <dbReference type="PROSITE" id="PS51186"/>
    </source>
</evidence>
<organism evidence="3 4">
    <name type="scientific">Ornithinimicrobium pekingense</name>
    <dbReference type="NCBI Taxonomy" id="384677"/>
    <lineage>
        <taxon>Bacteria</taxon>
        <taxon>Bacillati</taxon>
        <taxon>Actinomycetota</taxon>
        <taxon>Actinomycetes</taxon>
        <taxon>Micrococcales</taxon>
        <taxon>Ornithinimicrobiaceae</taxon>
        <taxon>Ornithinimicrobium</taxon>
    </lineage>
</organism>
<evidence type="ECO:0000256" key="1">
    <source>
        <dbReference type="SAM" id="MobiDB-lite"/>
    </source>
</evidence>
<dbReference type="Gene3D" id="3.40.630.30">
    <property type="match status" value="1"/>
</dbReference>
<protein>
    <recommendedName>
        <fullName evidence="2">N-acetyltransferase domain-containing protein</fullName>
    </recommendedName>
</protein>
<dbReference type="SUPFAM" id="SSF55729">
    <property type="entry name" value="Acyl-CoA N-acyltransferases (Nat)"/>
    <property type="match status" value="1"/>
</dbReference>
<feature type="region of interest" description="Disordered" evidence="1">
    <location>
        <begin position="1"/>
        <end position="23"/>
    </location>
</feature>
<feature type="domain" description="N-acetyltransferase" evidence="2">
    <location>
        <begin position="42"/>
        <end position="206"/>
    </location>
</feature>
<dbReference type="Pfam" id="PF13302">
    <property type="entry name" value="Acetyltransf_3"/>
    <property type="match status" value="1"/>
</dbReference>
<comment type="caution">
    <text evidence="3">The sequence shown here is derived from an EMBL/GenBank/DDBJ whole genome shotgun (WGS) entry which is preliminary data.</text>
</comment>
<dbReference type="RefSeq" id="WP_022921257.1">
    <property type="nucleotide sequence ID" value="NZ_BMLB01000003.1"/>
</dbReference>
<dbReference type="InterPro" id="IPR051531">
    <property type="entry name" value="N-acetyltransferase"/>
</dbReference>
<evidence type="ECO:0000313" key="4">
    <source>
        <dbReference type="Proteomes" id="UP000662111"/>
    </source>
</evidence>
<accession>A0ABQ2FB90</accession>
<proteinExistence type="predicted"/>
<dbReference type="InterPro" id="IPR016181">
    <property type="entry name" value="Acyl_CoA_acyltransferase"/>
</dbReference>
<evidence type="ECO:0000313" key="3">
    <source>
        <dbReference type="EMBL" id="GGK70681.1"/>
    </source>
</evidence>
<name>A0ABQ2FB90_9MICO</name>
<dbReference type="InterPro" id="IPR000182">
    <property type="entry name" value="GNAT_dom"/>
</dbReference>
<gene>
    <name evidence="3" type="ORF">GCM10011509_18930</name>
</gene>
<keyword evidence="4" id="KW-1185">Reference proteome</keyword>
<dbReference type="PANTHER" id="PTHR43792:SF16">
    <property type="entry name" value="N-ACETYLTRANSFERASE DOMAIN-CONTAINING PROTEIN"/>
    <property type="match status" value="1"/>
</dbReference>
<reference evidence="4" key="1">
    <citation type="journal article" date="2019" name="Int. J. Syst. Evol. Microbiol.">
        <title>The Global Catalogue of Microorganisms (GCM) 10K type strain sequencing project: providing services to taxonomists for standard genome sequencing and annotation.</title>
        <authorList>
            <consortium name="The Broad Institute Genomics Platform"/>
            <consortium name="The Broad Institute Genome Sequencing Center for Infectious Disease"/>
            <person name="Wu L."/>
            <person name="Ma J."/>
        </authorList>
    </citation>
    <scope>NUCLEOTIDE SEQUENCE [LARGE SCALE GENOMIC DNA]</scope>
    <source>
        <strain evidence="4">CGMCC 1.5362</strain>
    </source>
</reference>
<sequence length="222" mass="23079">MSHRRPQPPAAAPGDRSDATALAARAAADRVRAALPRDAGRCRLRPARSADVADLQAYRGLPEVTRFLGHPPVDAEGMAQLLDGWVADLTAVTVVAELDGRVVGDVRLTVLPCHALAPAATDEVEARVGYAFHPAVGGRGLATAAVGTVVDLALAEGGVRRVTARVFAAARPSSRLLARLGFHLDGVDRAAVLAPDGSGWWDDECWSLLRGDRGPGTVPGPG</sequence>
<dbReference type="Proteomes" id="UP000662111">
    <property type="component" value="Unassembled WGS sequence"/>
</dbReference>